<evidence type="ECO:0000313" key="2">
    <source>
        <dbReference type="Proteomes" id="UP000811609"/>
    </source>
</evidence>
<reference evidence="1" key="1">
    <citation type="submission" date="2020-12" db="EMBL/GenBank/DDBJ databases">
        <title>WGS assembly of Carya illinoinensis cv. Pawnee.</title>
        <authorList>
            <person name="Platts A."/>
            <person name="Shu S."/>
            <person name="Wright S."/>
            <person name="Barry K."/>
            <person name="Edger P."/>
            <person name="Pires J.C."/>
            <person name="Schmutz J."/>
        </authorList>
    </citation>
    <scope>NUCLEOTIDE SEQUENCE</scope>
    <source>
        <tissue evidence="1">Leaf</tissue>
    </source>
</reference>
<evidence type="ECO:0000313" key="1">
    <source>
        <dbReference type="EMBL" id="KAG6637717.1"/>
    </source>
</evidence>
<sequence>MIGCDNLSSNLSTNLLQYPSTQSAAPRLFCLPGSEVPNWFGHQRIGSSISFRVPSLSEDFPEKEMEMVSGEEIEVSFNNSSSANFEPMIMRSLSHLKLWTNAYKDRS</sequence>
<protein>
    <submittedName>
        <fullName evidence="1">Uncharacterized protein</fullName>
    </submittedName>
</protein>
<keyword evidence="2" id="KW-1185">Reference proteome</keyword>
<dbReference type="EMBL" id="CM031819">
    <property type="protein sequence ID" value="KAG6637717.1"/>
    <property type="molecule type" value="Genomic_DNA"/>
</dbReference>
<comment type="caution">
    <text evidence="1">The sequence shown here is derived from an EMBL/GenBank/DDBJ whole genome shotgun (WGS) entry which is preliminary data.</text>
</comment>
<dbReference type="AlphaFoldDB" id="A0A8T1P9R4"/>
<accession>A0A8T1P9R4</accession>
<gene>
    <name evidence="1" type="ORF">CIPAW_11G197900</name>
</gene>
<proteinExistence type="predicted"/>
<name>A0A8T1P9R4_CARIL</name>
<organism evidence="1 2">
    <name type="scientific">Carya illinoinensis</name>
    <name type="common">Pecan</name>
    <dbReference type="NCBI Taxonomy" id="32201"/>
    <lineage>
        <taxon>Eukaryota</taxon>
        <taxon>Viridiplantae</taxon>
        <taxon>Streptophyta</taxon>
        <taxon>Embryophyta</taxon>
        <taxon>Tracheophyta</taxon>
        <taxon>Spermatophyta</taxon>
        <taxon>Magnoliopsida</taxon>
        <taxon>eudicotyledons</taxon>
        <taxon>Gunneridae</taxon>
        <taxon>Pentapetalae</taxon>
        <taxon>rosids</taxon>
        <taxon>fabids</taxon>
        <taxon>Fagales</taxon>
        <taxon>Juglandaceae</taxon>
        <taxon>Carya</taxon>
    </lineage>
</organism>
<dbReference type="Proteomes" id="UP000811609">
    <property type="component" value="Chromosome 11"/>
</dbReference>